<dbReference type="Proteomes" id="UP000269669">
    <property type="component" value="Unassembled WGS sequence"/>
</dbReference>
<gene>
    <name evidence="2" type="ORF">EDE15_0050</name>
</gene>
<keyword evidence="1" id="KW-1133">Transmembrane helix</keyword>
<proteinExistence type="predicted"/>
<dbReference type="EMBL" id="RSDW01000001">
    <property type="protein sequence ID" value="RSL14598.1"/>
    <property type="molecule type" value="Genomic_DNA"/>
</dbReference>
<protein>
    <submittedName>
        <fullName evidence="2">Uncharacterized protein</fullName>
    </submittedName>
</protein>
<dbReference type="AlphaFoldDB" id="A0A3R9WD79"/>
<evidence type="ECO:0000313" key="3">
    <source>
        <dbReference type="Proteomes" id="UP000269669"/>
    </source>
</evidence>
<accession>A0A3R9WD79</accession>
<comment type="caution">
    <text evidence="2">The sequence shown here is derived from an EMBL/GenBank/DDBJ whole genome shotgun (WGS) entry which is preliminary data.</text>
</comment>
<keyword evidence="1" id="KW-0472">Membrane</keyword>
<sequence length="225" mass="25880">MITWPAVLILAYLLILVTGLVLSFTTRQQPRRRNIRIGTGVVSIPIWLILAFGVFMWFTFGKEPPTLGELQREFASKRGDLETILRMSDEDAKFSRIAPDFLDRTPDGPNDFERYMKNDPKAGLPESRWGAYRRIYSRNGIKLGIQRNASRDAFIMVDSVGLLNRGHASGYVYCASTAPPNANRYYPCMLNKEKDERRYDPDTREEGYSFQKLDGRWYAYDEGPS</sequence>
<feature type="transmembrane region" description="Helical" evidence="1">
    <location>
        <begin position="37"/>
        <end position="60"/>
    </location>
</feature>
<evidence type="ECO:0000256" key="1">
    <source>
        <dbReference type="SAM" id="Phobius"/>
    </source>
</evidence>
<name>A0A3R9WD79_9BACT</name>
<reference evidence="2 3" key="1">
    <citation type="submission" date="2018-12" db="EMBL/GenBank/DDBJ databases">
        <title>Sequencing of bacterial isolates from soil warming experiment in Harvard Forest, Massachusetts, USA.</title>
        <authorList>
            <person name="Deangelis K."/>
        </authorList>
    </citation>
    <scope>NUCLEOTIDE SEQUENCE [LARGE SCALE GENOMIC DNA]</scope>
    <source>
        <strain evidence="2 3">EB153</strain>
    </source>
</reference>
<organism evidence="2 3">
    <name type="scientific">Edaphobacter aggregans</name>
    <dbReference type="NCBI Taxonomy" id="570835"/>
    <lineage>
        <taxon>Bacteria</taxon>
        <taxon>Pseudomonadati</taxon>
        <taxon>Acidobacteriota</taxon>
        <taxon>Terriglobia</taxon>
        <taxon>Terriglobales</taxon>
        <taxon>Acidobacteriaceae</taxon>
        <taxon>Edaphobacter</taxon>
    </lineage>
</organism>
<keyword evidence="1" id="KW-0812">Transmembrane</keyword>
<keyword evidence="3" id="KW-1185">Reference proteome</keyword>
<evidence type="ECO:0000313" key="2">
    <source>
        <dbReference type="EMBL" id="RSL14598.1"/>
    </source>
</evidence>
<feature type="transmembrane region" description="Helical" evidence="1">
    <location>
        <begin position="6"/>
        <end position="25"/>
    </location>
</feature>